<name>A0AAN6P5U7_9PEZI</name>
<dbReference type="GO" id="GO:0009166">
    <property type="term" value="P:nucleotide catabolic process"/>
    <property type="evidence" value="ECO:0007669"/>
    <property type="project" value="TreeGrafter"/>
</dbReference>
<dbReference type="AlphaFoldDB" id="A0AAN6P5U7"/>
<evidence type="ECO:0000313" key="2">
    <source>
        <dbReference type="Proteomes" id="UP001303222"/>
    </source>
</evidence>
<dbReference type="InterPro" id="IPR010237">
    <property type="entry name" value="Pyr-5-nucltdase"/>
</dbReference>
<dbReference type="GO" id="GO:0008252">
    <property type="term" value="F:nucleotidase activity"/>
    <property type="evidence" value="ECO:0007669"/>
    <property type="project" value="TreeGrafter"/>
</dbReference>
<dbReference type="InterPro" id="IPR006439">
    <property type="entry name" value="HAD-SF_hydro_IA"/>
</dbReference>
<keyword evidence="2" id="KW-1185">Reference proteome</keyword>
<reference evidence="1" key="2">
    <citation type="submission" date="2023-06" db="EMBL/GenBank/DDBJ databases">
        <authorList>
            <consortium name="Lawrence Berkeley National Laboratory"/>
            <person name="Mondo S.J."/>
            <person name="Hensen N."/>
            <person name="Bonometti L."/>
            <person name="Westerberg I."/>
            <person name="Brannstrom I.O."/>
            <person name="Guillou S."/>
            <person name="Cros-Aarteil S."/>
            <person name="Calhoun S."/>
            <person name="Haridas S."/>
            <person name="Kuo A."/>
            <person name="Pangilinan J."/>
            <person name="Riley R."/>
            <person name="Labutti K."/>
            <person name="Andreopoulos B."/>
            <person name="Lipzen A."/>
            <person name="Chen C."/>
            <person name="Yanf M."/>
            <person name="Daum C."/>
            <person name="Ng V."/>
            <person name="Clum A."/>
            <person name="Steindorff A."/>
            <person name="Ohm R."/>
            <person name="Martin F."/>
            <person name="Silar P."/>
            <person name="Natvig D."/>
            <person name="Lalanne C."/>
            <person name="Gautier V."/>
            <person name="Ament-Velasquez S.L."/>
            <person name="Kruys A."/>
            <person name="Hutchinson M.I."/>
            <person name="Powell A.J."/>
            <person name="Barry K."/>
            <person name="Miller A.N."/>
            <person name="Grigoriev I.V."/>
            <person name="Debuchy R."/>
            <person name="Gladieux P."/>
            <person name="Thoren M.H."/>
            <person name="Johannesson H."/>
        </authorList>
    </citation>
    <scope>NUCLEOTIDE SEQUENCE</scope>
    <source>
        <strain evidence="1">CBS 626.80</strain>
    </source>
</reference>
<protein>
    <submittedName>
        <fullName evidence="1">Haloacid dehalogenase-like hydrolase-domain-containing protein</fullName>
    </submittedName>
</protein>
<dbReference type="FunFam" id="1.10.150.450:FF:000001">
    <property type="entry name" value="SDT1p Pyrimidine nucleotidase"/>
    <property type="match status" value="1"/>
</dbReference>
<dbReference type="Proteomes" id="UP001303222">
    <property type="component" value="Unassembled WGS sequence"/>
</dbReference>
<dbReference type="NCBIfam" id="TIGR01509">
    <property type="entry name" value="HAD-SF-IA-v3"/>
    <property type="match status" value="1"/>
</dbReference>
<dbReference type="SUPFAM" id="SSF56784">
    <property type="entry name" value="HAD-like"/>
    <property type="match status" value="1"/>
</dbReference>
<dbReference type="SFLD" id="SFLDG01132">
    <property type="entry name" value="C1.5.3:_5'-Nucleotidase_Like"/>
    <property type="match status" value="1"/>
</dbReference>
<reference evidence="1" key="1">
    <citation type="journal article" date="2023" name="Mol. Phylogenet. Evol.">
        <title>Genome-scale phylogeny and comparative genomics of the fungal order Sordariales.</title>
        <authorList>
            <person name="Hensen N."/>
            <person name="Bonometti L."/>
            <person name="Westerberg I."/>
            <person name="Brannstrom I.O."/>
            <person name="Guillou S."/>
            <person name="Cros-Aarteil S."/>
            <person name="Calhoun S."/>
            <person name="Haridas S."/>
            <person name="Kuo A."/>
            <person name="Mondo S."/>
            <person name="Pangilinan J."/>
            <person name="Riley R."/>
            <person name="LaButti K."/>
            <person name="Andreopoulos B."/>
            <person name="Lipzen A."/>
            <person name="Chen C."/>
            <person name="Yan M."/>
            <person name="Daum C."/>
            <person name="Ng V."/>
            <person name="Clum A."/>
            <person name="Steindorff A."/>
            <person name="Ohm R.A."/>
            <person name="Martin F."/>
            <person name="Silar P."/>
            <person name="Natvig D.O."/>
            <person name="Lalanne C."/>
            <person name="Gautier V."/>
            <person name="Ament-Velasquez S.L."/>
            <person name="Kruys A."/>
            <person name="Hutchinson M.I."/>
            <person name="Powell A.J."/>
            <person name="Barry K."/>
            <person name="Miller A.N."/>
            <person name="Grigoriev I.V."/>
            <person name="Debuchy R."/>
            <person name="Gladieux P."/>
            <person name="Hiltunen Thoren M."/>
            <person name="Johannesson H."/>
        </authorList>
    </citation>
    <scope>NUCLEOTIDE SEQUENCE</scope>
    <source>
        <strain evidence="1">CBS 626.80</strain>
    </source>
</reference>
<dbReference type="PANTHER" id="PTHR47438">
    <property type="entry name" value="PHOSPHATE METABOLISM PROTEIN 8-RELATED"/>
    <property type="match status" value="1"/>
</dbReference>
<dbReference type="InterPro" id="IPR036412">
    <property type="entry name" value="HAD-like_sf"/>
</dbReference>
<dbReference type="SFLD" id="SFLDS00003">
    <property type="entry name" value="Haloacid_Dehalogenase"/>
    <property type="match status" value="1"/>
</dbReference>
<organism evidence="1 2">
    <name type="scientific">Pseudoneurospora amorphoporcata</name>
    <dbReference type="NCBI Taxonomy" id="241081"/>
    <lineage>
        <taxon>Eukaryota</taxon>
        <taxon>Fungi</taxon>
        <taxon>Dikarya</taxon>
        <taxon>Ascomycota</taxon>
        <taxon>Pezizomycotina</taxon>
        <taxon>Sordariomycetes</taxon>
        <taxon>Sordariomycetidae</taxon>
        <taxon>Sordariales</taxon>
        <taxon>Sordariaceae</taxon>
        <taxon>Pseudoneurospora</taxon>
    </lineage>
</organism>
<evidence type="ECO:0000313" key="1">
    <source>
        <dbReference type="EMBL" id="KAK3956217.1"/>
    </source>
</evidence>
<dbReference type="SFLD" id="SFLDG01129">
    <property type="entry name" value="C1.5:_HAD__Beta-PGM__Phosphata"/>
    <property type="match status" value="1"/>
</dbReference>
<dbReference type="GO" id="GO:0006206">
    <property type="term" value="P:pyrimidine nucleobase metabolic process"/>
    <property type="evidence" value="ECO:0007669"/>
    <property type="project" value="TreeGrafter"/>
</dbReference>
<gene>
    <name evidence="1" type="ORF">QBC32DRAFT_331738</name>
</gene>
<proteinExistence type="predicted"/>
<dbReference type="InterPro" id="IPR052791">
    <property type="entry name" value="SSM1_domain"/>
</dbReference>
<keyword evidence="1" id="KW-0378">Hydrolase</keyword>
<dbReference type="InterPro" id="IPR023214">
    <property type="entry name" value="HAD_sf"/>
</dbReference>
<dbReference type="Gene3D" id="1.10.150.450">
    <property type="match status" value="1"/>
</dbReference>
<dbReference type="PANTHER" id="PTHR47438:SF1">
    <property type="entry name" value="PHOSPHATE METABOLISM PROTEIN 8-RELATED"/>
    <property type="match status" value="1"/>
</dbReference>
<accession>A0AAN6P5U7</accession>
<dbReference type="EMBL" id="MU859068">
    <property type="protein sequence ID" value="KAK3956217.1"/>
    <property type="molecule type" value="Genomic_DNA"/>
</dbReference>
<comment type="caution">
    <text evidence="1">The sequence shown here is derived from an EMBL/GenBank/DDBJ whole genome shotgun (WGS) entry which is preliminary data.</text>
</comment>
<sequence>MAAQETNTTGSGPKDDRVVFFFDIDNCLYPKSAKVHDLMADLIDQYFAKHLNLSWDDAVRLHKEYYQNYGLAIEGLVRHHEIDPLEYNSQVDDALPLDSVIKPSASLKKLLQDIDKSKVKLWLFTNAYINHARRVIKLLEIEEFFEGITFCDYGQTPLVCKPSEEMFRKAMGQAGVQEGRWADCYFVDDSYLNCKKAQELGWTTAHLVEEGVTPPKTQASKYQIATLEELRTIFPELFKKDTE</sequence>
<dbReference type="NCBIfam" id="TIGR01993">
    <property type="entry name" value="Pyr-5-nucltdase"/>
    <property type="match status" value="1"/>
</dbReference>
<dbReference type="Pfam" id="PF00702">
    <property type="entry name" value="Hydrolase"/>
    <property type="match status" value="1"/>
</dbReference>
<dbReference type="Gene3D" id="3.40.50.1000">
    <property type="entry name" value="HAD superfamily/HAD-like"/>
    <property type="match status" value="1"/>
</dbReference>